<dbReference type="InterPro" id="IPR052514">
    <property type="entry name" value="SAM-dependent_MTase"/>
</dbReference>
<dbReference type="PANTHER" id="PTHR34203">
    <property type="entry name" value="METHYLTRANSFERASE, FKBM FAMILY PROTEIN"/>
    <property type="match status" value="1"/>
</dbReference>
<dbReference type="NCBIfam" id="TIGR01444">
    <property type="entry name" value="fkbM_fam"/>
    <property type="match status" value="1"/>
</dbReference>
<keyword evidence="2" id="KW-0489">Methyltransferase</keyword>
<evidence type="ECO:0000259" key="1">
    <source>
        <dbReference type="Pfam" id="PF05050"/>
    </source>
</evidence>
<reference evidence="2" key="1">
    <citation type="submission" date="2021-05" db="EMBL/GenBank/DDBJ databases">
        <authorList>
            <person name="Pietrasiak N."/>
            <person name="Ward R."/>
            <person name="Stajich J.E."/>
            <person name="Kurbessoian T."/>
        </authorList>
    </citation>
    <scope>NUCLEOTIDE SEQUENCE</scope>
    <source>
        <strain evidence="2">JT2-VF2</strain>
    </source>
</reference>
<reference evidence="2" key="2">
    <citation type="journal article" date="2022" name="Microbiol. Resour. Announc.">
        <title>Metagenome Sequencing to Explore Phylogenomics of Terrestrial Cyanobacteria.</title>
        <authorList>
            <person name="Ward R.D."/>
            <person name="Stajich J.E."/>
            <person name="Johansen J.R."/>
            <person name="Huntemann M."/>
            <person name="Clum A."/>
            <person name="Foster B."/>
            <person name="Foster B."/>
            <person name="Roux S."/>
            <person name="Palaniappan K."/>
            <person name="Varghese N."/>
            <person name="Mukherjee S."/>
            <person name="Reddy T.B.K."/>
            <person name="Daum C."/>
            <person name="Copeland A."/>
            <person name="Chen I.A."/>
            <person name="Ivanova N.N."/>
            <person name="Kyrpides N.C."/>
            <person name="Shapiro N."/>
            <person name="Eloe-Fadrosh E.A."/>
            <person name="Pietrasiak N."/>
        </authorList>
    </citation>
    <scope>NUCLEOTIDE SEQUENCE</scope>
    <source>
        <strain evidence="2">JT2-VF2</strain>
    </source>
</reference>
<accession>A0A951UEY3</accession>
<proteinExistence type="predicted"/>
<dbReference type="GO" id="GO:0032259">
    <property type="term" value="P:methylation"/>
    <property type="evidence" value="ECO:0007669"/>
    <property type="project" value="UniProtKB-KW"/>
</dbReference>
<evidence type="ECO:0000313" key="2">
    <source>
        <dbReference type="EMBL" id="MBW4560869.1"/>
    </source>
</evidence>
<sequence length="187" mass="21179">MSGKKMTFSNGLECYYISSDEETEYIFSEIFTEQQYLGQDIVINEDDCIFDIGANIGLFSLFVSKLQQNLKIYAFEPIQPTFAVLQANIYMHSLTNVSLFNCGFSSENNPEKLFTFYPNMAGNSTIKPGDALANTDTVTNENESEKIENIFEHLFVEKQQVKCKVRTISSVIDELAIDSIDLLKIDV</sequence>
<name>A0A951UEY3_9NOST</name>
<dbReference type="Gene3D" id="3.40.50.150">
    <property type="entry name" value="Vaccinia Virus protein VP39"/>
    <property type="match status" value="1"/>
</dbReference>
<organism evidence="2 3">
    <name type="scientific">Mojavia pulchra JT2-VF2</name>
    <dbReference type="NCBI Taxonomy" id="287848"/>
    <lineage>
        <taxon>Bacteria</taxon>
        <taxon>Bacillati</taxon>
        <taxon>Cyanobacteriota</taxon>
        <taxon>Cyanophyceae</taxon>
        <taxon>Nostocales</taxon>
        <taxon>Nostocaceae</taxon>
    </lineage>
</organism>
<dbReference type="PANTHER" id="PTHR34203:SF15">
    <property type="entry name" value="SLL1173 PROTEIN"/>
    <property type="match status" value="1"/>
</dbReference>
<dbReference type="InterPro" id="IPR006342">
    <property type="entry name" value="FkbM_mtfrase"/>
</dbReference>
<dbReference type="EMBL" id="JAHHHN010000003">
    <property type="protein sequence ID" value="MBW4560869.1"/>
    <property type="molecule type" value="Genomic_DNA"/>
</dbReference>
<dbReference type="InterPro" id="IPR029063">
    <property type="entry name" value="SAM-dependent_MTases_sf"/>
</dbReference>
<dbReference type="Proteomes" id="UP000715781">
    <property type="component" value="Unassembled WGS sequence"/>
</dbReference>
<gene>
    <name evidence="2" type="ORF">KME32_06855</name>
</gene>
<comment type="caution">
    <text evidence="2">The sequence shown here is derived from an EMBL/GenBank/DDBJ whole genome shotgun (WGS) entry which is preliminary data.</text>
</comment>
<protein>
    <submittedName>
        <fullName evidence="2">FkbM family methyltransferase</fullName>
    </submittedName>
</protein>
<dbReference type="GO" id="GO:0008168">
    <property type="term" value="F:methyltransferase activity"/>
    <property type="evidence" value="ECO:0007669"/>
    <property type="project" value="UniProtKB-KW"/>
</dbReference>
<feature type="domain" description="Methyltransferase FkbM" evidence="1">
    <location>
        <begin position="51"/>
        <end position="187"/>
    </location>
</feature>
<evidence type="ECO:0000313" key="3">
    <source>
        <dbReference type="Proteomes" id="UP000715781"/>
    </source>
</evidence>
<dbReference type="SUPFAM" id="SSF53335">
    <property type="entry name" value="S-adenosyl-L-methionine-dependent methyltransferases"/>
    <property type="match status" value="1"/>
</dbReference>
<keyword evidence="2" id="KW-0808">Transferase</keyword>
<dbReference type="AlphaFoldDB" id="A0A951UEY3"/>
<dbReference type="Pfam" id="PF05050">
    <property type="entry name" value="Methyltransf_21"/>
    <property type="match status" value="1"/>
</dbReference>